<comment type="caution">
    <text evidence="2">The sequence shown here is derived from an EMBL/GenBank/DDBJ whole genome shotgun (WGS) entry which is preliminary data.</text>
</comment>
<gene>
    <name evidence="2" type="ORF">ABZ510_20145</name>
</gene>
<evidence type="ECO:0000256" key="1">
    <source>
        <dbReference type="SAM" id="MobiDB-lite"/>
    </source>
</evidence>
<dbReference type="Proteomes" id="UP001550628">
    <property type="component" value="Unassembled WGS sequence"/>
</dbReference>
<proteinExistence type="predicted"/>
<sequence>MSSLAVHQLIALYETRPPRGERPAEVAGRLSATEPTPISAPGGDCARDAGFDSLDEALRERAAHRDHAPLCHRYLGAIAYLGGLHDDSYE</sequence>
<organism evidence="2 3">
    <name type="scientific">Nocardia rhamnosiphila</name>
    <dbReference type="NCBI Taxonomy" id="426716"/>
    <lineage>
        <taxon>Bacteria</taxon>
        <taxon>Bacillati</taxon>
        <taxon>Actinomycetota</taxon>
        <taxon>Actinomycetes</taxon>
        <taxon>Mycobacteriales</taxon>
        <taxon>Nocardiaceae</taxon>
        <taxon>Nocardia</taxon>
    </lineage>
</organism>
<evidence type="ECO:0000313" key="2">
    <source>
        <dbReference type="EMBL" id="MEU1954163.1"/>
    </source>
</evidence>
<evidence type="ECO:0000313" key="3">
    <source>
        <dbReference type="Proteomes" id="UP001550628"/>
    </source>
</evidence>
<dbReference type="RefSeq" id="WP_357114206.1">
    <property type="nucleotide sequence ID" value="NZ_JBEYBE010000012.1"/>
</dbReference>
<accession>A0ABV2WTE7</accession>
<protein>
    <submittedName>
        <fullName evidence="2">Uncharacterized protein</fullName>
    </submittedName>
</protein>
<name>A0ABV2WTE7_9NOCA</name>
<feature type="region of interest" description="Disordered" evidence="1">
    <location>
        <begin position="16"/>
        <end position="44"/>
    </location>
</feature>
<keyword evidence="3" id="KW-1185">Reference proteome</keyword>
<dbReference type="EMBL" id="JBEYBF010000013">
    <property type="protein sequence ID" value="MEU1954163.1"/>
    <property type="molecule type" value="Genomic_DNA"/>
</dbReference>
<reference evidence="2 3" key="1">
    <citation type="submission" date="2024-06" db="EMBL/GenBank/DDBJ databases">
        <title>The Natural Products Discovery Center: Release of the First 8490 Sequenced Strains for Exploring Actinobacteria Biosynthetic Diversity.</title>
        <authorList>
            <person name="Kalkreuter E."/>
            <person name="Kautsar S.A."/>
            <person name="Yang D."/>
            <person name="Bader C.D."/>
            <person name="Teijaro C.N."/>
            <person name="Fluegel L."/>
            <person name="Davis C.M."/>
            <person name="Simpson J.R."/>
            <person name="Lauterbach L."/>
            <person name="Steele A.D."/>
            <person name="Gui C."/>
            <person name="Meng S."/>
            <person name="Li G."/>
            <person name="Viehrig K."/>
            <person name="Ye F."/>
            <person name="Su P."/>
            <person name="Kiefer A.F."/>
            <person name="Nichols A."/>
            <person name="Cepeda A.J."/>
            <person name="Yan W."/>
            <person name="Fan B."/>
            <person name="Jiang Y."/>
            <person name="Adhikari A."/>
            <person name="Zheng C.-J."/>
            <person name="Schuster L."/>
            <person name="Cowan T.M."/>
            <person name="Smanski M.J."/>
            <person name="Chevrette M.G."/>
            <person name="De Carvalho L.P.S."/>
            <person name="Shen B."/>
        </authorList>
    </citation>
    <scope>NUCLEOTIDE SEQUENCE [LARGE SCALE GENOMIC DNA]</scope>
    <source>
        <strain evidence="2 3">NPDC019708</strain>
    </source>
</reference>